<evidence type="ECO:0000256" key="1">
    <source>
        <dbReference type="SAM" id="Coils"/>
    </source>
</evidence>
<proteinExistence type="predicted"/>
<accession>A0AA50CQ83</accession>
<gene>
    <name evidence="3" type="ORF">Q9313_06205</name>
</gene>
<evidence type="ECO:0000313" key="3">
    <source>
        <dbReference type="EMBL" id="WLR98619.1"/>
    </source>
</evidence>
<organism evidence="3 4">
    <name type="scientific">Shinella sumterensis</name>
    <dbReference type="NCBI Taxonomy" id="1967501"/>
    <lineage>
        <taxon>Bacteria</taxon>
        <taxon>Pseudomonadati</taxon>
        <taxon>Pseudomonadota</taxon>
        <taxon>Alphaproteobacteria</taxon>
        <taxon>Hyphomicrobiales</taxon>
        <taxon>Rhizobiaceae</taxon>
        <taxon>Shinella</taxon>
    </lineage>
</organism>
<feature type="coiled-coil region" evidence="1">
    <location>
        <begin position="46"/>
        <end position="87"/>
    </location>
</feature>
<dbReference type="EMBL" id="CP132302">
    <property type="protein sequence ID" value="WLR98619.1"/>
    <property type="molecule type" value="Genomic_DNA"/>
</dbReference>
<dbReference type="AlphaFoldDB" id="A0AA50CQ83"/>
<sequence length="181" mass="20126">MKLTTAELALLLGLTTRRVNQLAEEGLVVRLGHGEFDGPQSIQRYVEHASNRGKDKETQIDKEREEARLKKEQADTQELKNAKLRKELLPVEEVSRVWSEQVSSIRSGLLAVVSRTRQRMSLSPEDALILDEEIRDAMTKLADGVDIYDADLGDLEEGDGDPSPASENQSVRMDGKGNSPT</sequence>
<name>A0AA50CQ83_9HYPH</name>
<keyword evidence="4" id="KW-1185">Reference proteome</keyword>
<feature type="region of interest" description="Disordered" evidence="2">
    <location>
        <begin position="151"/>
        <end position="181"/>
    </location>
</feature>
<protein>
    <recommendedName>
        <fullName evidence="5">Phage terminase Nu1 subunit (DNA packaging protein)</fullName>
    </recommendedName>
</protein>
<keyword evidence="1" id="KW-0175">Coiled coil</keyword>
<evidence type="ECO:0000313" key="4">
    <source>
        <dbReference type="Proteomes" id="UP001234585"/>
    </source>
</evidence>
<dbReference type="Proteomes" id="UP001234585">
    <property type="component" value="Chromosome"/>
</dbReference>
<evidence type="ECO:0000256" key="2">
    <source>
        <dbReference type="SAM" id="MobiDB-lite"/>
    </source>
</evidence>
<reference evidence="3 4" key="1">
    <citation type="submission" date="2023-08" db="EMBL/GenBank/DDBJ databases">
        <title>Pathogen: clinical or host-associated sample.</title>
        <authorList>
            <person name="Hergert J."/>
            <person name="Casey R."/>
            <person name="Wagner J."/>
            <person name="Young E.L."/>
            <person name="Oakeson K.F."/>
        </authorList>
    </citation>
    <scope>NUCLEOTIDE SEQUENCE [LARGE SCALE GENOMIC DNA]</scope>
    <source>
        <strain evidence="3 4">1760953</strain>
    </source>
</reference>
<evidence type="ECO:0008006" key="5">
    <source>
        <dbReference type="Google" id="ProtNLM"/>
    </source>
</evidence>
<dbReference type="RefSeq" id="WP_306038269.1">
    <property type="nucleotide sequence ID" value="NZ_CP132302.1"/>
</dbReference>
<feature type="compositionally biased region" description="Acidic residues" evidence="2">
    <location>
        <begin position="151"/>
        <end position="160"/>
    </location>
</feature>